<dbReference type="SUPFAM" id="SSF63829">
    <property type="entry name" value="Calcium-dependent phosphotriesterase"/>
    <property type="match status" value="1"/>
</dbReference>
<keyword evidence="1" id="KW-0378">Hydrolase</keyword>
<protein>
    <submittedName>
        <fullName evidence="3">Cutinase family protein</fullName>
    </submittedName>
</protein>
<proteinExistence type="predicted"/>
<dbReference type="Gene3D" id="2.130.10.10">
    <property type="entry name" value="YVTN repeat-like/Quinoprotein amine dehydrogenase"/>
    <property type="match status" value="1"/>
</dbReference>
<dbReference type="Proteomes" id="UP001602245">
    <property type="component" value="Unassembled WGS sequence"/>
</dbReference>
<organism evidence="3 4">
    <name type="scientific">Paractinoplanes globisporus</name>
    <dbReference type="NCBI Taxonomy" id="113565"/>
    <lineage>
        <taxon>Bacteria</taxon>
        <taxon>Bacillati</taxon>
        <taxon>Actinomycetota</taxon>
        <taxon>Actinomycetes</taxon>
        <taxon>Micromonosporales</taxon>
        <taxon>Micromonosporaceae</taxon>
        <taxon>Paractinoplanes</taxon>
    </lineage>
</organism>
<dbReference type="Pfam" id="PF01083">
    <property type="entry name" value="Cutinase"/>
    <property type="match status" value="1"/>
</dbReference>
<evidence type="ECO:0000256" key="1">
    <source>
        <dbReference type="ARBA" id="ARBA00022801"/>
    </source>
</evidence>
<name>A0ABW6WV85_9ACTN</name>
<accession>A0ABW6WV85</accession>
<feature type="signal peptide" evidence="2">
    <location>
        <begin position="1"/>
        <end position="27"/>
    </location>
</feature>
<keyword evidence="2" id="KW-0732">Signal</keyword>
<dbReference type="EMBL" id="JBIAZU010000010">
    <property type="protein sequence ID" value="MFF5297177.1"/>
    <property type="molecule type" value="Genomic_DNA"/>
</dbReference>
<dbReference type="RefSeq" id="WP_157296399.1">
    <property type="nucleotide sequence ID" value="NZ_JBIAZU010000010.1"/>
</dbReference>
<dbReference type="InterPro" id="IPR015943">
    <property type="entry name" value="WD40/YVTN_repeat-like_dom_sf"/>
</dbReference>
<sequence>MTRVVRSALAAVTALLCLGASTCYPTAASAVATLPATCGAATLFGGTAGHPAQRTQPDDGTYVPVLLVHGFLSGPDTWQRPLNKSTTTGGATQTTESFAGLLQSIPGVAVYTVDYSATSNKWMATADGGGPRLLQSLTCILAADAFAGRKAVIIGHSMGGLAARWALGRLDPAAVARIGQVITVGTPHTGATLADTWRSLASSGQTAGEAIDVLRLLALYQQALALCLSSGDLKYCIELALPGDATSGLTKFARTSQMLSTGSPGYTELAPWPAGVSVREFAASIELTETAGAFTAPTTARTTEIGDGVVALDSQIAAAGPNKVYLCRYNTRLEFFRDFGAVTRYSLAGTSDAGQVFGSLFLPVVGTSPCAHTNETALWELAVGVKDAVLAVMASMDGTGPPGDGRVKTLPVAGALVAGTTLGPDGSVWVLTIDQQGGSAQVEIIDPKTYAITVHQLGYRPADGGTVSYVVPRNVALYGPAGMAFGDDGRLWVMAVVRSADGATARNVLLRYSTTDWQAETSPVADACATATETSPVRLNRATDGAIWVTCPQRAAGGVGTHIERHTDGTITAARIVLRGRPGDLLYAGSQNLKLAVLDEPLTPAPGGVMWMRNSGSLIEFRPDGQELLHLLPAAGVAQPGRPVPTGETHVVGDGAHGIVLLSACLLVDTVGGPTYSKQCLVDVDPAGDARTIRSVLPDYNGYNRYQVSSPTMDSDGNVWVYMLGKANGDAPGGRYYVKSAPGGAMTVHPFTAPSPTGKSDQVTFSKAAPVVTADGALWVDALDSTEPVIVRVLPAT</sequence>
<reference evidence="3 4" key="1">
    <citation type="submission" date="2024-10" db="EMBL/GenBank/DDBJ databases">
        <title>The Natural Products Discovery Center: Release of the First 8490 Sequenced Strains for Exploring Actinobacteria Biosynthetic Diversity.</title>
        <authorList>
            <person name="Kalkreuter E."/>
            <person name="Kautsar S.A."/>
            <person name="Yang D."/>
            <person name="Bader C.D."/>
            <person name="Teijaro C.N."/>
            <person name="Fluegel L."/>
            <person name="Davis C.M."/>
            <person name="Simpson J.R."/>
            <person name="Lauterbach L."/>
            <person name="Steele A.D."/>
            <person name="Gui C."/>
            <person name="Meng S."/>
            <person name="Li G."/>
            <person name="Viehrig K."/>
            <person name="Ye F."/>
            <person name="Su P."/>
            <person name="Kiefer A.F."/>
            <person name="Nichols A."/>
            <person name="Cepeda A.J."/>
            <person name="Yan W."/>
            <person name="Fan B."/>
            <person name="Jiang Y."/>
            <person name="Adhikari A."/>
            <person name="Zheng C.-J."/>
            <person name="Schuster L."/>
            <person name="Cowan T.M."/>
            <person name="Smanski M.J."/>
            <person name="Chevrette M.G."/>
            <person name="De Carvalho L.P.S."/>
            <person name="Shen B."/>
        </authorList>
    </citation>
    <scope>NUCLEOTIDE SEQUENCE [LARGE SCALE GENOMIC DNA]</scope>
    <source>
        <strain evidence="3 4">NPDC000087</strain>
    </source>
</reference>
<gene>
    <name evidence="3" type="ORF">ACFY35_47750</name>
</gene>
<feature type="chain" id="PRO_5047542529" evidence="2">
    <location>
        <begin position="28"/>
        <end position="797"/>
    </location>
</feature>
<evidence type="ECO:0000313" key="4">
    <source>
        <dbReference type="Proteomes" id="UP001602245"/>
    </source>
</evidence>
<dbReference type="SUPFAM" id="SSF53474">
    <property type="entry name" value="alpha/beta-Hydrolases"/>
    <property type="match status" value="1"/>
</dbReference>
<dbReference type="Gene3D" id="3.40.50.1820">
    <property type="entry name" value="alpha/beta hydrolase"/>
    <property type="match status" value="1"/>
</dbReference>
<dbReference type="InterPro" id="IPR000675">
    <property type="entry name" value="Cutinase/axe"/>
</dbReference>
<evidence type="ECO:0000313" key="3">
    <source>
        <dbReference type="EMBL" id="MFF5297177.1"/>
    </source>
</evidence>
<comment type="caution">
    <text evidence="3">The sequence shown here is derived from an EMBL/GenBank/DDBJ whole genome shotgun (WGS) entry which is preliminary data.</text>
</comment>
<keyword evidence="4" id="KW-1185">Reference proteome</keyword>
<evidence type="ECO:0000256" key="2">
    <source>
        <dbReference type="SAM" id="SignalP"/>
    </source>
</evidence>
<dbReference type="InterPro" id="IPR029058">
    <property type="entry name" value="AB_hydrolase_fold"/>
</dbReference>